<organism evidence="4">
    <name type="scientific">marine metagenome</name>
    <dbReference type="NCBI Taxonomy" id="408172"/>
    <lineage>
        <taxon>unclassified sequences</taxon>
        <taxon>metagenomes</taxon>
        <taxon>ecological metagenomes</taxon>
    </lineage>
</organism>
<dbReference type="PANTHER" id="PTHR11908:SF132">
    <property type="entry name" value="ALDEHYDE OXIDASE 1-RELATED"/>
    <property type="match status" value="1"/>
</dbReference>
<dbReference type="InterPro" id="IPR016208">
    <property type="entry name" value="Ald_Oxase/xanthine_DH-like"/>
</dbReference>
<dbReference type="Gene3D" id="3.30.365.10">
    <property type="entry name" value="Aldehyde oxidase/xanthine dehydrogenase, molybdopterin binding domain"/>
    <property type="match status" value="2"/>
</dbReference>
<evidence type="ECO:0000256" key="1">
    <source>
        <dbReference type="ARBA" id="ARBA00022505"/>
    </source>
</evidence>
<name>A0A382CMQ1_9ZZZZ</name>
<evidence type="ECO:0000256" key="2">
    <source>
        <dbReference type="ARBA" id="ARBA00023002"/>
    </source>
</evidence>
<gene>
    <name evidence="4" type="ORF">METZ01_LOCUS180260</name>
</gene>
<dbReference type="Gene3D" id="3.90.1170.50">
    <property type="entry name" value="Aldehyde oxidase/xanthine dehydrogenase, a/b hammerhead"/>
    <property type="match status" value="1"/>
</dbReference>
<dbReference type="InterPro" id="IPR036856">
    <property type="entry name" value="Ald_Oxase/Xan_DH_a/b_sf"/>
</dbReference>
<feature type="non-terminal residue" evidence="4">
    <location>
        <position position="1"/>
    </location>
</feature>
<protein>
    <recommendedName>
        <fullName evidence="3">Aldehyde oxidase/xanthine dehydrogenase a/b hammerhead domain-containing protein</fullName>
    </recommendedName>
</protein>
<dbReference type="GO" id="GO:0005506">
    <property type="term" value="F:iron ion binding"/>
    <property type="evidence" value="ECO:0007669"/>
    <property type="project" value="InterPro"/>
</dbReference>
<dbReference type="InterPro" id="IPR008274">
    <property type="entry name" value="AldOxase/xan_DH_MoCoBD1"/>
</dbReference>
<dbReference type="SUPFAM" id="SSF54665">
    <property type="entry name" value="CO dehydrogenase molybdoprotein N-domain-like"/>
    <property type="match status" value="1"/>
</dbReference>
<evidence type="ECO:0000313" key="4">
    <source>
        <dbReference type="EMBL" id="SVB27406.1"/>
    </source>
</evidence>
<dbReference type="InterPro" id="IPR000674">
    <property type="entry name" value="Ald_Oxase/Xan_DH_a/b"/>
</dbReference>
<feature type="non-terminal residue" evidence="4">
    <location>
        <position position="335"/>
    </location>
</feature>
<sequence length="335" mass="36242">VIGTTPERPDGIEKVTGRARFADDIYLPRMLFGKILRSPHAHAIIKNIDTSKARALPGVHGVLTGGDFPQLESTVIPHGGASTIDIRDLAENCIARDKTLYDGHAVAAAVADNYHIAEQALELIEVDYEILEPVLEIEDALKDDAPVLHETFSPGRFILQTEKSHSNAGSFKLKLGDADRAFQNADHVLEENFQTRCLHQGYIEPHSVTVEWSHNDIMSVWTSTQGHFAIREQLAFILAHPLNKVKVTPMEIGGGFGGKDQVYIEPIAAMFAKKTGRPVKIAMSRADMLRGTGPSPGANIRVKLAAKKDGTLLGADLTLAYEAGAYPGGPVTSAA</sequence>
<keyword evidence="1" id="KW-0500">Molybdenum</keyword>
<dbReference type="PANTHER" id="PTHR11908">
    <property type="entry name" value="XANTHINE DEHYDROGENASE"/>
    <property type="match status" value="1"/>
</dbReference>
<reference evidence="4" key="1">
    <citation type="submission" date="2018-05" db="EMBL/GenBank/DDBJ databases">
        <authorList>
            <person name="Lanie J.A."/>
            <person name="Ng W.-L."/>
            <person name="Kazmierczak K.M."/>
            <person name="Andrzejewski T.M."/>
            <person name="Davidsen T.M."/>
            <person name="Wayne K.J."/>
            <person name="Tettelin H."/>
            <person name="Glass J.I."/>
            <person name="Rusch D."/>
            <person name="Podicherti R."/>
            <person name="Tsui H.-C.T."/>
            <person name="Winkler M.E."/>
        </authorList>
    </citation>
    <scope>NUCLEOTIDE SEQUENCE</scope>
</reference>
<dbReference type="GO" id="GO:0016491">
    <property type="term" value="F:oxidoreductase activity"/>
    <property type="evidence" value="ECO:0007669"/>
    <property type="project" value="UniProtKB-KW"/>
</dbReference>
<keyword evidence="2" id="KW-0560">Oxidoreductase</keyword>
<dbReference type="Pfam" id="PF02738">
    <property type="entry name" value="MoCoBD_1"/>
    <property type="match status" value="1"/>
</dbReference>
<evidence type="ECO:0000259" key="3">
    <source>
        <dbReference type="SMART" id="SM01008"/>
    </source>
</evidence>
<accession>A0A382CMQ1</accession>
<dbReference type="Pfam" id="PF01315">
    <property type="entry name" value="Ald_Xan_dh_C"/>
    <property type="match status" value="1"/>
</dbReference>
<dbReference type="SMART" id="SM01008">
    <property type="entry name" value="Ald_Xan_dh_C"/>
    <property type="match status" value="1"/>
</dbReference>
<dbReference type="AlphaFoldDB" id="A0A382CMQ1"/>
<proteinExistence type="predicted"/>
<dbReference type="SUPFAM" id="SSF56003">
    <property type="entry name" value="Molybdenum cofactor-binding domain"/>
    <property type="match status" value="1"/>
</dbReference>
<dbReference type="EMBL" id="UINC01035265">
    <property type="protein sequence ID" value="SVB27406.1"/>
    <property type="molecule type" value="Genomic_DNA"/>
</dbReference>
<feature type="domain" description="Aldehyde oxidase/xanthine dehydrogenase a/b hammerhead" evidence="3">
    <location>
        <begin position="16"/>
        <end position="132"/>
    </location>
</feature>
<dbReference type="InterPro" id="IPR037165">
    <property type="entry name" value="AldOxase/xan_DH_Mopterin-bd_sf"/>
</dbReference>